<dbReference type="Proteomes" id="UP000736583">
    <property type="component" value="Unassembled WGS sequence"/>
</dbReference>
<evidence type="ECO:0000256" key="9">
    <source>
        <dbReference type="ARBA" id="ARBA00023163"/>
    </source>
</evidence>
<comment type="caution">
    <text evidence="13">The sequence shown here is derived from an EMBL/GenBank/DDBJ whole genome shotgun (WGS) entry which is preliminary data.</text>
</comment>
<dbReference type="InterPro" id="IPR022687">
    <property type="entry name" value="HTH_DTXR"/>
</dbReference>
<evidence type="ECO:0000256" key="7">
    <source>
        <dbReference type="ARBA" id="ARBA00023125"/>
    </source>
</evidence>
<dbReference type="InterPro" id="IPR001367">
    <property type="entry name" value="Fe_dep_repressor"/>
</dbReference>
<feature type="domain" description="HTH dtxR-type" evidence="12">
    <location>
        <begin position="1"/>
        <end position="62"/>
    </location>
</feature>
<evidence type="ECO:0000256" key="10">
    <source>
        <dbReference type="ARBA" id="ARBA00023211"/>
    </source>
</evidence>
<dbReference type="PANTHER" id="PTHR33238:SF11">
    <property type="entry name" value="TRANSCRIPTIONAL REGULATOR MNTR"/>
    <property type="match status" value="1"/>
</dbReference>
<comment type="subcellular location">
    <subcellularLocation>
        <location evidence="1">Cytoplasm</location>
    </subcellularLocation>
</comment>
<dbReference type="InterPro" id="IPR022689">
    <property type="entry name" value="Iron_dep_repressor"/>
</dbReference>
<gene>
    <name evidence="13" type="ORF">KQI89_15335</name>
</gene>
<organism evidence="13 14">
    <name type="scientific">Clostridium simiarum</name>
    <dbReference type="NCBI Taxonomy" id="2841506"/>
    <lineage>
        <taxon>Bacteria</taxon>
        <taxon>Bacillati</taxon>
        <taxon>Bacillota</taxon>
        <taxon>Clostridia</taxon>
        <taxon>Eubacteriales</taxon>
        <taxon>Clostridiaceae</taxon>
        <taxon>Clostridium</taxon>
    </lineage>
</organism>
<dbReference type="SMART" id="SM00899">
    <property type="entry name" value="FeoA"/>
    <property type="match status" value="1"/>
</dbReference>
<comment type="similarity">
    <text evidence="2">Belongs to the DtxR/MntR family.</text>
</comment>
<name>A0ABS6F3P0_9CLOT</name>
<dbReference type="InterPro" id="IPR007167">
    <property type="entry name" value="Fe-transptr_FeoA-like"/>
</dbReference>
<keyword evidence="14" id="KW-1185">Reference proteome</keyword>
<evidence type="ECO:0000256" key="3">
    <source>
        <dbReference type="ARBA" id="ARBA00011738"/>
    </source>
</evidence>
<dbReference type="EMBL" id="JAHLQL010000007">
    <property type="protein sequence ID" value="MBU5593121.1"/>
    <property type="molecule type" value="Genomic_DNA"/>
</dbReference>
<dbReference type="Pfam" id="PF04023">
    <property type="entry name" value="FeoA"/>
    <property type="match status" value="1"/>
</dbReference>
<evidence type="ECO:0000256" key="4">
    <source>
        <dbReference type="ARBA" id="ARBA00022490"/>
    </source>
</evidence>
<comment type="subunit">
    <text evidence="3">Homodimer.</text>
</comment>
<evidence type="ECO:0000256" key="6">
    <source>
        <dbReference type="ARBA" id="ARBA00023015"/>
    </source>
</evidence>
<accession>A0ABS6F3P0</accession>
<dbReference type="Pfam" id="PF02742">
    <property type="entry name" value="Fe_dep_repr_C"/>
    <property type="match status" value="1"/>
</dbReference>
<keyword evidence="7" id="KW-0238">DNA-binding</keyword>
<evidence type="ECO:0000256" key="8">
    <source>
        <dbReference type="ARBA" id="ARBA00023159"/>
    </source>
</evidence>
<keyword evidence="6" id="KW-0805">Transcription regulation</keyword>
<dbReference type="InterPro" id="IPR050536">
    <property type="entry name" value="DtxR_MntR_Metal-Reg"/>
</dbReference>
<dbReference type="RefSeq" id="WP_216457808.1">
    <property type="nucleotide sequence ID" value="NZ_JAHLQL010000007.1"/>
</dbReference>
<dbReference type="SMART" id="SM00529">
    <property type="entry name" value="HTH_DTXR"/>
    <property type="match status" value="1"/>
</dbReference>
<dbReference type="Pfam" id="PF01325">
    <property type="entry name" value="Fe_dep_repress"/>
    <property type="match status" value="1"/>
</dbReference>
<keyword evidence="9" id="KW-0804">Transcription</keyword>
<evidence type="ECO:0000256" key="2">
    <source>
        <dbReference type="ARBA" id="ARBA00007871"/>
    </source>
</evidence>
<evidence type="ECO:0000313" key="13">
    <source>
        <dbReference type="EMBL" id="MBU5593121.1"/>
    </source>
</evidence>
<evidence type="ECO:0000256" key="11">
    <source>
        <dbReference type="ARBA" id="ARBA00032593"/>
    </source>
</evidence>
<dbReference type="PANTHER" id="PTHR33238">
    <property type="entry name" value="IRON (METAL) DEPENDENT REPRESSOR, DTXR FAMILY"/>
    <property type="match status" value="1"/>
</dbReference>
<proteinExistence type="inferred from homology"/>
<keyword evidence="10" id="KW-0464">Manganese</keyword>
<dbReference type="PROSITE" id="PS50944">
    <property type="entry name" value="HTH_DTXR"/>
    <property type="match status" value="1"/>
</dbReference>
<keyword evidence="8" id="KW-0010">Activator</keyword>
<keyword evidence="5" id="KW-0678">Repressor</keyword>
<protein>
    <recommendedName>
        <fullName evidence="11">Manganese transport regulator</fullName>
    </recommendedName>
</protein>
<keyword evidence="4" id="KW-0963">Cytoplasm</keyword>
<reference evidence="13 14" key="1">
    <citation type="submission" date="2021-06" db="EMBL/GenBank/DDBJ databases">
        <authorList>
            <person name="Sun Q."/>
            <person name="Li D."/>
        </authorList>
    </citation>
    <scope>NUCLEOTIDE SEQUENCE [LARGE SCALE GENOMIC DNA]</scope>
    <source>
        <strain evidence="13 14">MSJ-4</strain>
    </source>
</reference>
<evidence type="ECO:0000313" key="14">
    <source>
        <dbReference type="Proteomes" id="UP000736583"/>
    </source>
</evidence>
<evidence type="ECO:0000256" key="5">
    <source>
        <dbReference type="ARBA" id="ARBA00022491"/>
    </source>
</evidence>
<evidence type="ECO:0000256" key="1">
    <source>
        <dbReference type="ARBA" id="ARBA00004496"/>
    </source>
</evidence>
<sequence length="211" mass="24109">MTRNKEDYLKVIYELGGHLTQVNNKDIANVLGVSAPSVSEMIKKLLEEGYLEYTPYRGIKLTEYGIEEAVKILRRHRLWEVFLVEHLGYSWDEVHDEAEKLEHVTSLELEKRLDKYLNYPKTCPHGGPIMRDEIGVSKHRTLDSISVGESTTIRRVVDEKELLKYIFNLGLSIGAEITVIDLAPYNGPITLRNNGKNIIIGREAAKNIFVD</sequence>
<evidence type="ECO:0000259" key="12">
    <source>
        <dbReference type="PROSITE" id="PS50944"/>
    </source>
</evidence>